<dbReference type="AlphaFoldDB" id="A0A1L7XRX3"/>
<evidence type="ECO:0000313" key="3">
    <source>
        <dbReference type="Proteomes" id="UP000184330"/>
    </source>
</evidence>
<dbReference type="OrthoDB" id="3564870at2759"/>
<feature type="region of interest" description="Disordered" evidence="1">
    <location>
        <begin position="1"/>
        <end position="23"/>
    </location>
</feature>
<evidence type="ECO:0000313" key="2">
    <source>
        <dbReference type="EMBL" id="CZR67793.1"/>
    </source>
</evidence>
<dbReference type="EMBL" id="FJOG01000047">
    <property type="protein sequence ID" value="CZR67793.1"/>
    <property type="molecule type" value="Genomic_DNA"/>
</dbReference>
<protein>
    <submittedName>
        <fullName evidence="2">Uncharacterized protein</fullName>
    </submittedName>
</protein>
<feature type="region of interest" description="Disordered" evidence="1">
    <location>
        <begin position="326"/>
        <end position="346"/>
    </location>
</feature>
<dbReference type="Proteomes" id="UP000184330">
    <property type="component" value="Unassembled WGS sequence"/>
</dbReference>
<gene>
    <name evidence="2" type="ORF">PAC_17692</name>
</gene>
<sequence length="359" mass="40831">MENHAPPTGWPPGSNMYTPPVMIPSHRHRDIADRSQNMTRPTIPTHPAPPPSQHRFPAPLAAGYAAHLTHRVNSISRVALGRAKGRAKGHVEGYMKGIDKGIRKKLRRNKKLETRLEKKPFDTTAPCCKCQSLVHQLAGHPNANTPEGYLKGCLPCNTKDHSFSQCTRTKPGQKWCKWWRYYREGREGLAPGESHLDPREIKDARGDAYNLLCMPFTPAYAKANPYPDEINFKPRARYVANLGCFSGRHARIGSAEQEKWEHNDFVNRKALHWDFWQSLETQYNARKPSACTKEQLDNFSTIHHPRNDRDTLLPTVETENIAHSRFRSTVSPTPSAAAPSTRRYSPLGSWDGEMEDAWW</sequence>
<evidence type="ECO:0000256" key="1">
    <source>
        <dbReference type="SAM" id="MobiDB-lite"/>
    </source>
</evidence>
<proteinExistence type="predicted"/>
<keyword evidence="3" id="KW-1185">Reference proteome</keyword>
<organism evidence="2 3">
    <name type="scientific">Phialocephala subalpina</name>
    <dbReference type="NCBI Taxonomy" id="576137"/>
    <lineage>
        <taxon>Eukaryota</taxon>
        <taxon>Fungi</taxon>
        <taxon>Dikarya</taxon>
        <taxon>Ascomycota</taxon>
        <taxon>Pezizomycotina</taxon>
        <taxon>Leotiomycetes</taxon>
        <taxon>Helotiales</taxon>
        <taxon>Mollisiaceae</taxon>
        <taxon>Phialocephala</taxon>
        <taxon>Phialocephala fortinii species complex</taxon>
    </lineage>
</organism>
<name>A0A1L7XRX3_9HELO</name>
<accession>A0A1L7XRX3</accession>
<reference evidence="2 3" key="1">
    <citation type="submission" date="2016-03" db="EMBL/GenBank/DDBJ databases">
        <authorList>
            <person name="Ploux O."/>
        </authorList>
    </citation>
    <scope>NUCLEOTIDE SEQUENCE [LARGE SCALE GENOMIC DNA]</scope>
    <source>
        <strain evidence="2 3">UAMH 11012</strain>
    </source>
</reference>